<dbReference type="AlphaFoldDB" id="A0A382D0M8"/>
<feature type="transmembrane region" description="Helical" evidence="1">
    <location>
        <begin position="25"/>
        <end position="45"/>
    </location>
</feature>
<accession>A0A382D0M8</accession>
<keyword evidence="1" id="KW-1133">Transmembrane helix</keyword>
<dbReference type="EMBL" id="UINC01036932">
    <property type="protein sequence ID" value="SVB31649.1"/>
    <property type="molecule type" value="Genomic_DNA"/>
</dbReference>
<evidence type="ECO:0008006" key="3">
    <source>
        <dbReference type="Google" id="ProtNLM"/>
    </source>
</evidence>
<reference evidence="2" key="1">
    <citation type="submission" date="2018-05" db="EMBL/GenBank/DDBJ databases">
        <authorList>
            <person name="Lanie J.A."/>
            <person name="Ng W.-L."/>
            <person name="Kazmierczak K.M."/>
            <person name="Andrzejewski T.M."/>
            <person name="Davidsen T.M."/>
            <person name="Wayne K.J."/>
            <person name="Tettelin H."/>
            <person name="Glass J.I."/>
            <person name="Rusch D."/>
            <person name="Podicherti R."/>
            <person name="Tsui H.-C.T."/>
            <person name="Winkler M.E."/>
        </authorList>
    </citation>
    <scope>NUCLEOTIDE SEQUENCE</scope>
</reference>
<gene>
    <name evidence="2" type="ORF">METZ01_LOCUS184503</name>
</gene>
<evidence type="ECO:0000313" key="2">
    <source>
        <dbReference type="EMBL" id="SVB31649.1"/>
    </source>
</evidence>
<feature type="transmembrane region" description="Helical" evidence="1">
    <location>
        <begin position="123"/>
        <end position="147"/>
    </location>
</feature>
<keyword evidence="1" id="KW-0472">Membrane</keyword>
<keyword evidence="1" id="KW-0812">Transmembrane</keyword>
<feature type="transmembrane region" description="Helical" evidence="1">
    <location>
        <begin position="168"/>
        <end position="191"/>
    </location>
</feature>
<protein>
    <recommendedName>
        <fullName evidence="3">Glycerophosphoryl diester phosphodiesterase membrane domain-containing protein</fullName>
    </recommendedName>
</protein>
<feature type="transmembrane region" description="Helical" evidence="1">
    <location>
        <begin position="227"/>
        <end position="246"/>
    </location>
</feature>
<feature type="transmembrane region" description="Helical" evidence="1">
    <location>
        <begin position="92"/>
        <end position="117"/>
    </location>
</feature>
<sequence length="284" mass="31885">MNLFTYPHTVTTLFKLSLKLFQKNLLGMLMLTVVLLAPSLIVGLAQWFETESVVFFLSMRILESGMALGVIALAHGSLFPISGILKSFGGPLLFSAIHVAILQYLLFVVGVMGLTVMPFPFNIIIVVLWLSSLFYFSLAQPVFILEARRGMQAMIRSFQLVRGRFGRVFVVMVLSMLIQFSIFALIFRIFLPELELLSAEDTDQIQLQLSAILQDEGVHRAMRLSQYLTALVFFPFAALLTVLLYFDLVNQEGQVKPDYFSKLATQFFGIGTQESAKPETTSED</sequence>
<name>A0A382D0M8_9ZZZZ</name>
<feature type="transmembrane region" description="Helical" evidence="1">
    <location>
        <begin position="65"/>
        <end position="85"/>
    </location>
</feature>
<evidence type="ECO:0000256" key="1">
    <source>
        <dbReference type="SAM" id="Phobius"/>
    </source>
</evidence>
<proteinExistence type="predicted"/>
<organism evidence="2">
    <name type="scientific">marine metagenome</name>
    <dbReference type="NCBI Taxonomy" id="408172"/>
    <lineage>
        <taxon>unclassified sequences</taxon>
        <taxon>metagenomes</taxon>
        <taxon>ecological metagenomes</taxon>
    </lineage>
</organism>